<dbReference type="EMBL" id="CM055109">
    <property type="protein sequence ID" value="KAJ7522858.1"/>
    <property type="molecule type" value="Genomic_DNA"/>
</dbReference>
<organism evidence="1 2">
    <name type="scientific">Diphasiastrum complanatum</name>
    <name type="common">Issler's clubmoss</name>
    <name type="synonym">Lycopodium complanatum</name>
    <dbReference type="NCBI Taxonomy" id="34168"/>
    <lineage>
        <taxon>Eukaryota</taxon>
        <taxon>Viridiplantae</taxon>
        <taxon>Streptophyta</taxon>
        <taxon>Embryophyta</taxon>
        <taxon>Tracheophyta</taxon>
        <taxon>Lycopodiopsida</taxon>
        <taxon>Lycopodiales</taxon>
        <taxon>Lycopodiaceae</taxon>
        <taxon>Lycopodioideae</taxon>
        <taxon>Diphasiastrum</taxon>
    </lineage>
</organism>
<sequence>MHRRDNLRWGRVRRRVPDLNVTLEEPIQARNNVIVNLEGLGHARNNSYGSLEEPGLFSMNNSNSPIDVEDEDDEVQVCSPRSFNQAKLAIQVERSSVVVDADLQLRLGPSGTRGRSRKRIFSQISKANPRMTPPVNTIDLTSNNDDAQRSKEAVTQPVPTKEVKFTCAICFDTMKEETSTVCGHVFCWACICMAVATQKRCPTCRKKLTASQIHRLYLSGNMT</sequence>
<reference evidence="2" key="1">
    <citation type="journal article" date="2024" name="Proc. Natl. Acad. Sci. U.S.A.">
        <title>Extraordinary preservation of gene collinearity over three hundred million years revealed in homosporous lycophytes.</title>
        <authorList>
            <person name="Li C."/>
            <person name="Wickell D."/>
            <person name="Kuo L.Y."/>
            <person name="Chen X."/>
            <person name="Nie B."/>
            <person name="Liao X."/>
            <person name="Peng D."/>
            <person name="Ji J."/>
            <person name="Jenkins J."/>
            <person name="Williams M."/>
            <person name="Shu S."/>
            <person name="Plott C."/>
            <person name="Barry K."/>
            <person name="Rajasekar S."/>
            <person name="Grimwood J."/>
            <person name="Han X."/>
            <person name="Sun S."/>
            <person name="Hou Z."/>
            <person name="He W."/>
            <person name="Dai G."/>
            <person name="Sun C."/>
            <person name="Schmutz J."/>
            <person name="Leebens-Mack J.H."/>
            <person name="Li F.W."/>
            <person name="Wang L."/>
        </authorList>
    </citation>
    <scope>NUCLEOTIDE SEQUENCE [LARGE SCALE GENOMIC DNA]</scope>
    <source>
        <strain evidence="2">cv. PW_Plant_1</strain>
    </source>
</reference>
<evidence type="ECO:0000313" key="2">
    <source>
        <dbReference type="Proteomes" id="UP001162992"/>
    </source>
</evidence>
<protein>
    <submittedName>
        <fullName evidence="1">Uncharacterized protein</fullName>
    </submittedName>
</protein>
<keyword evidence="2" id="KW-1185">Reference proteome</keyword>
<accession>A0ACC2AZC3</accession>
<comment type="caution">
    <text evidence="1">The sequence shown here is derived from an EMBL/GenBank/DDBJ whole genome shotgun (WGS) entry which is preliminary data.</text>
</comment>
<name>A0ACC2AZC3_DIPCM</name>
<dbReference type="Proteomes" id="UP001162992">
    <property type="component" value="Chromosome 18"/>
</dbReference>
<proteinExistence type="predicted"/>
<evidence type="ECO:0000313" key="1">
    <source>
        <dbReference type="EMBL" id="KAJ7522858.1"/>
    </source>
</evidence>
<gene>
    <name evidence="1" type="ORF">O6H91_18G029600</name>
</gene>